<evidence type="ECO:0000313" key="1">
    <source>
        <dbReference type="EMBL" id="PLT30797.1"/>
    </source>
</evidence>
<keyword evidence="2" id="KW-1185">Reference proteome</keyword>
<proteinExistence type="predicted"/>
<evidence type="ECO:0000313" key="2">
    <source>
        <dbReference type="Proteomes" id="UP000234748"/>
    </source>
</evidence>
<organism evidence="1 2">
    <name type="scientific">Peribacillus deserti</name>
    <dbReference type="NCBI Taxonomy" id="673318"/>
    <lineage>
        <taxon>Bacteria</taxon>
        <taxon>Bacillati</taxon>
        <taxon>Bacillota</taxon>
        <taxon>Bacilli</taxon>
        <taxon>Bacillales</taxon>
        <taxon>Bacillaceae</taxon>
        <taxon>Peribacillus</taxon>
    </lineage>
</organism>
<sequence>MHKWYNRKHEVPHVFAWFPKRFGVRKVSQHLSQLNNELEAQGKGIWVTIYAIDLYIITIPLRVSKYK</sequence>
<dbReference type="Proteomes" id="UP000234748">
    <property type="component" value="Unassembled WGS sequence"/>
</dbReference>
<name>A0A2N5M8X2_9BACI</name>
<gene>
    <name evidence="1" type="ORF">CUU66_06420</name>
</gene>
<protein>
    <submittedName>
        <fullName evidence="1">Uncharacterized protein</fullName>
    </submittedName>
</protein>
<dbReference type="EMBL" id="PGUY01000017">
    <property type="protein sequence ID" value="PLT30797.1"/>
    <property type="molecule type" value="Genomic_DNA"/>
</dbReference>
<reference evidence="1 2" key="1">
    <citation type="submission" date="2017-11" db="EMBL/GenBank/DDBJ databases">
        <title>Comparitive Functional Genomics of Dry Heat Resistant strains isolated from the Viking Spacecraft.</title>
        <authorList>
            <person name="Seuylemezian A."/>
            <person name="Cooper K."/>
            <person name="Vaishampayan P."/>
        </authorList>
    </citation>
    <scope>NUCLEOTIDE SEQUENCE [LARGE SCALE GENOMIC DNA]</scope>
    <source>
        <strain evidence="1 2">V1-29</strain>
    </source>
</reference>
<accession>A0A2N5M8X2</accession>
<dbReference type="AlphaFoldDB" id="A0A2N5M8X2"/>
<comment type="caution">
    <text evidence="1">The sequence shown here is derived from an EMBL/GenBank/DDBJ whole genome shotgun (WGS) entry which is preliminary data.</text>
</comment>
<dbReference type="OrthoDB" id="2894919at2"/>